<evidence type="ECO:0000256" key="3">
    <source>
        <dbReference type="ARBA" id="ARBA00022475"/>
    </source>
</evidence>
<keyword evidence="4" id="KW-0997">Cell inner membrane</keyword>
<dbReference type="RefSeq" id="WP_286019396.1">
    <property type="nucleotide sequence ID" value="NZ_FMSV02000509.1"/>
</dbReference>
<proteinExistence type="inferred from homology"/>
<dbReference type="GO" id="GO:0005886">
    <property type="term" value="C:plasma membrane"/>
    <property type="evidence" value="ECO:0007669"/>
    <property type="project" value="UniProtKB-SubCell"/>
</dbReference>
<dbReference type="Proteomes" id="UP000236724">
    <property type="component" value="Unassembled WGS sequence"/>
</dbReference>
<dbReference type="AlphaFoldDB" id="A0A1H6F9T1"/>
<organism evidence="10 11">
    <name type="scientific">Candidatus Venteria ishoeyi</name>
    <dbReference type="NCBI Taxonomy" id="1899563"/>
    <lineage>
        <taxon>Bacteria</taxon>
        <taxon>Pseudomonadati</taxon>
        <taxon>Pseudomonadota</taxon>
        <taxon>Gammaproteobacteria</taxon>
        <taxon>Thiotrichales</taxon>
        <taxon>Thiotrichaceae</taxon>
        <taxon>Venteria</taxon>
    </lineage>
</organism>
<sequence>MYFKYKAMNEVGRMVSGELEADNPEDLEARLERMELDMISFSERRRRKGSGKRINRKELITFCIYMEQLLNAGVPLLQGLKDLRNSLPESGFRDIIASLIEDVEAGKQLSWSMKRFPAVFNTVFISLVHVGEESGELSRVFQHLTESLKWQDEIVEQTKKLLMYPSFAAATIIGMVMFMMLFLVPQTKEFMLNMVGELPLETQILVSLSDFFVEWWLLILLFPFVLLVSIWLIGHFSLRGRFLIDRQKLRVWVIGPILQKIILARFASFFALMYSSGITVIESLIILQKTAGNLAIETALEEVRQQIVDGSSISDSFTQSKLFPPLVLRMIQMGEATGKLDEALLNVSYFYDREIRESIGKLQAMIEPMMILTLGLIMGLLIMAVLGPIYDVAIGNANSM</sequence>
<evidence type="ECO:0000313" key="10">
    <source>
        <dbReference type="EMBL" id="SEH06852.1"/>
    </source>
</evidence>
<name>A0A1H6F9T1_9GAMM</name>
<feature type="transmembrane region" description="Helical" evidence="8">
    <location>
        <begin position="369"/>
        <end position="390"/>
    </location>
</feature>
<evidence type="ECO:0000256" key="4">
    <source>
        <dbReference type="ARBA" id="ARBA00022519"/>
    </source>
</evidence>
<dbReference type="PRINTS" id="PR00812">
    <property type="entry name" value="BCTERIALGSPF"/>
</dbReference>
<evidence type="ECO:0000259" key="9">
    <source>
        <dbReference type="Pfam" id="PF00482"/>
    </source>
</evidence>
<evidence type="ECO:0000256" key="1">
    <source>
        <dbReference type="ARBA" id="ARBA00004429"/>
    </source>
</evidence>
<keyword evidence="6 8" id="KW-1133">Transmembrane helix</keyword>
<dbReference type="InterPro" id="IPR018076">
    <property type="entry name" value="T2SS_GspF_dom"/>
</dbReference>
<gene>
    <name evidence="10" type="primary">gspF_2</name>
    <name evidence="10" type="ORF">MBHS_02718</name>
</gene>
<dbReference type="EMBL" id="FMSV02000509">
    <property type="protein sequence ID" value="SEH06852.1"/>
    <property type="molecule type" value="Genomic_DNA"/>
</dbReference>
<dbReference type="Pfam" id="PF00482">
    <property type="entry name" value="T2SSF"/>
    <property type="match status" value="2"/>
</dbReference>
<keyword evidence="11" id="KW-1185">Reference proteome</keyword>
<comment type="similarity">
    <text evidence="2">Belongs to the GSP F family.</text>
</comment>
<feature type="transmembrane region" description="Helical" evidence="8">
    <location>
        <begin position="161"/>
        <end position="184"/>
    </location>
</feature>
<dbReference type="FunFam" id="1.20.81.30:FF:000001">
    <property type="entry name" value="Type II secretion system protein F"/>
    <property type="match status" value="1"/>
</dbReference>
<feature type="domain" description="Type II secretion system protein GspF" evidence="9">
    <location>
        <begin position="266"/>
        <end position="388"/>
    </location>
</feature>
<dbReference type="PANTHER" id="PTHR30012:SF0">
    <property type="entry name" value="TYPE II SECRETION SYSTEM PROTEIN F-RELATED"/>
    <property type="match status" value="1"/>
</dbReference>
<keyword evidence="5 8" id="KW-0812">Transmembrane</keyword>
<dbReference type="Gene3D" id="1.20.81.30">
    <property type="entry name" value="Type II secretion system (T2SS), domain F"/>
    <property type="match status" value="2"/>
</dbReference>
<comment type="subcellular location">
    <subcellularLocation>
        <location evidence="1">Cell inner membrane</location>
        <topology evidence="1">Multi-pass membrane protein</topology>
    </subcellularLocation>
</comment>
<reference evidence="10 11" key="1">
    <citation type="submission" date="2016-10" db="EMBL/GenBank/DDBJ databases">
        <authorList>
            <person name="de Groot N.N."/>
        </authorList>
    </citation>
    <scope>NUCLEOTIDE SEQUENCE [LARGE SCALE GENOMIC DNA]</scope>
    <source>
        <strain evidence="10">MBHS1</strain>
    </source>
</reference>
<evidence type="ECO:0000256" key="6">
    <source>
        <dbReference type="ARBA" id="ARBA00022989"/>
    </source>
</evidence>
<dbReference type="PANTHER" id="PTHR30012">
    <property type="entry name" value="GENERAL SECRETION PATHWAY PROTEIN"/>
    <property type="match status" value="1"/>
</dbReference>
<protein>
    <submittedName>
        <fullName evidence="10">Putative type II secretion system protein F</fullName>
    </submittedName>
</protein>
<evidence type="ECO:0000256" key="8">
    <source>
        <dbReference type="SAM" id="Phobius"/>
    </source>
</evidence>
<evidence type="ECO:0000256" key="5">
    <source>
        <dbReference type="ARBA" id="ARBA00022692"/>
    </source>
</evidence>
<feature type="domain" description="Type II secretion system protein GspF" evidence="9">
    <location>
        <begin position="62"/>
        <end position="185"/>
    </location>
</feature>
<keyword evidence="7 8" id="KW-0472">Membrane</keyword>
<evidence type="ECO:0000313" key="11">
    <source>
        <dbReference type="Proteomes" id="UP000236724"/>
    </source>
</evidence>
<keyword evidence="3" id="KW-1003">Cell membrane</keyword>
<feature type="transmembrane region" description="Helical" evidence="8">
    <location>
        <begin position="215"/>
        <end position="238"/>
    </location>
</feature>
<dbReference type="InterPro" id="IPR042094">
    <property type="entry name" value="T2SS_GspF_sf"/>
</dbReference>
<evidence type="ECO:0000256" key="2">
    <source>
        <dbReference type="ARBA" id="ARBA00005745"/>
    </source>
</evidence>
<evidence type="ECO:0000256" key="7">
    <source>
        <dbReference type="ARBA" id="ARBA00023136"/>
    </source>
</evidence>
<dbReference type="InterPro" id="IPR003004">
    <property type="entry name" value="GspF/PilC"/>
</dbReference>
<accession>A0A1H6F9T1</accession>